<dbReference type="InterPro" id="IPR013154">
    <property type="entry name" value="ADH-like_N"/>
</dbReference>
<dbReference type="Gene3D" id="3.90.180.10">
    <property type="entry name" value="Medium-chain alcohol dehydrogenases, catalytic domain"/>
    <property type="match status" value="1"/>
</dbReference>
<dbReference type="Pfam" id="PF08240">
    <property type="entry name" value="ADH_N"/>
    <property type="match status" value="1"/>
</dbReference>
<proteinExistence type="predicted"/>
<protein>
    <submittedName>
        <fullName evidence="4">Threonine dehydrogenase</fullName>
    </submittedName>
</protein>
<dbReference type="InterPro" id="IPR036291">
    <property type="entry name" value="NAD(P)-bd_dom_sf"/>
</dbReference>
<dbReference type="PANTHER" id="PTHR43189:SF1">
    <property type="entry name" value="ZINC-TYPE ALCOHOL DEHYDROGENASE-LIKE PROTEIN C1198.01"/>
    <property type="match status" value="1"/>
</dbReference>
<dbReference type="PANTHER" id="PTHR43189">
    <property type="entry name" value="ZINC-TYPE ALCOHOL DEHYDROGENASE-LIKE PROTEIN C1198.01-RELATED"/>
    <property type="match status" value="1"/>
</dbReference>
<keyword evidence="1" id="KW-0560">Oxidoreductase</keyword>
<evidence type="ECO:0000259" key="2">
    <source>
        <dbReference type="Pfam" id="PF00107"/>
    </source>
</evidence>
<dbReference type="CDD" id="cd08262">
    <property type="entry name" value="Zn_ADH8"/>
    <property type="match status" value="1"/>
</dbReference>
<reference evidence="4 5" key="1">
    <citation type="submission" date="2016-10" db="EMBL/GenBank/DDBJ databases">
        <authorList>
            <person name="de Groot N.N."/>
        </authorList>
    </citation>
    <scope>NUCLEOTIDE SEQUENCE [LARGE SCALE GENOMIC DNA]</scope>
    <source>
        <strain evidence="4 5">CGMCC 1.7059</strain>
    </source>
</reference>
<dbReference type="Pfam" id="PF00107">
    <property type="entry name" value="ADH_zinc_N"/>
    <property type="match status" value="1"/>
</dbReference>
<keyword evidence="5" id="KW-1185">Reference proteome</keyword>
<dbReference type="SUPFAM" id="SSF50129">
    <property type="entry name" value="GroES-like"/>
    <property type="match status" value="1"/>
</dbReference>
<dbReference type="AlphaFoldDB" id="A0A1H2XYB3"/>
<dbReference type="STRING" id="488533.SAMN04487960_105185"/>
<gene>
    <name evidence="4" type="ORF">SAMN04487960_105185</name>
</gene>
<dbReference type="GO" id="GO:0016491">
    <property type="term" value="F:oxidoreductase activity"/>
    <property type="evidence" value="ECO:0007669"/>
    <property type="project" value="UniProtKB-KW"/>
</dbReference>
<name>A0A1H2XYB3_9GAMM</name>
<dbReference type="Proteomes" id="UP000199675">
    <property type="component" value="Unassembled WGS sequence"/>
</dbReference>
<evidence type="ECO:0000313" key="5">
    <source>
        <dbReference type="Proteomes" id="UP000199675"/>
    </source>
</evidence>
<feature type="domain" description="Alcohol dehydrogenase-like N-terminal" evidence="3">
    <location>
        <begin position="23"/>
        <end position="135"/>
    </location>
</feature>
<accession>A0A1H2XYB3</accession>
<dbReference type="Gene3D" id="3.40.50.720">
    <property type="entry name" value="NAD(P)-binding Rossmann-like Domain"/>
    <property type="match status" value="1"/>
</dbReference>
<evidence type="ECO:0000259" key="3">
    <source>
        <dbReference type="Pfam" id="PF08240"/>
    </source>
</evidence>
<organism evidence="4 5">
    <name type="scientific">Marinobacter mobilis</name>
    <dbReference type="NCBI Taxonomy" id="488533"/>
    <lineage>
        <taxon>Bacteria</taxon>
        <taxon>Pseudomonadati</taxon>
        <taxon>Pseudomonadota</taxon>
        <taxon>Gammaproteobacteria</taxon>
        <taxon>Pseudomonadales</taxon>
        <taxon>Marinobacteraceae</taxon>
        <taxon>Marinobacter</taxon>
    </lineage>
</organism>
<dbReference type="EMBL" id="FNNE01000005">
    <property type="protein sequence ID" value="SDW97319.1"/>
    <property type="molecule type" value="Genomic_DNA"/>
</dbReference>
<evidence type="ECO:0000256" key="1">
    <source>
        <dbReference type="ARBA" id="ARBA00023002"/>
    </source>
</evidence>
<sequence>MRSAIVENNNLKIVDLPEPSPRENELLVKTLACGICGSDLHCRHHAHELADNSRQIIGSSIIDTSQPILMGHEFVGEVLESRDPGSPFREGDRVVSLPFLMREEGLVSIGFGSPQVPGGFSQQMLVDGRLTMKVPNGLDTGLAALTEPMAVALHAVNRGEPSRHHVPLVIGCGPIGLAIIAILKMMNIGPIVASDFSKARRDLARKVGADVVVNPAEHSPYESWQQAAGTESADEFGPISPLLGGAGLRPSLIFECVGVPGLIQNVCAGAPYGARVVVVGLCMEQDAMVPAFPILKELDIRFVSFYSAEEFGATLNYLANGELDASALISDTVALDDIESAFDRLGTPESDIKILVTPNQ</sequence>
<dbReference type="InterPro" id="IPR011032">
    <property type="entry name" value="GroES-like_sf"/>
</dbReference>
<dbReference type="InterPro" id="IPR013149">
    <property type="entry name" value="ADH-like_C"/>
</dbReference>
<feature type="domain" description="Alcohol dehydrogenase-like C-terminal" evidence="2">
    <location>
        <begin position="174"/>
        <end position="317"/>
    </location>
</feature>
<dbReference type="SUPFAM" id="SSF51735">
    <property type="entry name" value="NAD(P)-binding Rossmann-fold domains"/>
    <property type="match status" value="1"/>
</dbReference>
<evidence type="ECO:0000313" key="4">
    <source>
        <dbReference type="EMBL" id="SDW97319.1"/>
    </source>
</evidence>